<dbReference type="GO" id="GO:0016020">
    <property type="term" value="C:membrane"/>
    <property type="evidence" value="ECO:0007669"/>
    <property type="project" value="InterPro"/>
</dbReference>
<dbReference type="InterPro" id="IPR000620">
    <property type="entry name" value="EamA_dom"/>
</dbReference>
<keyword evidence="1" id="KW-0472">Membrane</keyword>
<dbReference type="Pfam" id="PF00892">
    <property type="entry name" value="EamA"/>
    <property type="match status" value="1"/>
</dbReference>
<evidence type="ECO:0000313" key="4">
    <source>
        <dbReference type="Proteomes" id="UP000019434"/>
    </source>
</evidence>
<feature type="transmembrane region" description="Helical" evidence="1">
    <location>
        <begin position="32"/>
        <end position="52"/>
    </location>
</feature>
<sequence length="157" mass="16601">MKTYIIYAFLSAFFASLVPIFGKIGLRDVNPTLATAVRAVIMAVFLVGVALVSGVTREPLGGKALLFIALSGIAGALSWLFYFMAVKAGRVPAVVAIDKTSVALAIFLSWLILGSRMDVKTAVRAPHSPRRDSGGPLGLQGLSEPFNALLNVVLVEL</sequence>
<dbReference type="HOGENOM" id="CLU_120467_0_1_2"/>
<dbReference type="EMBL" id="CP007264">
    <property type="protein sequence ID" value="AHL22830.1"/>
    <property type="molecule type" value="Genomic_DNA"/>
</dbReference>
<feature type="domain" description="EamA" evidence="2">
    <location>
        <begin position="4"/>
        <end position="122"/>
    </location>
</feature>
<dbReference type="RefSeq" id="WP_342665186.1">
    <property type="nucleotide sequence ID" value="NZ_CP007264.1"/>
</dbReference>
<reference evidence="3 4" key="1">
    <citation type="submission" date="2014-02" db="EMBL/GenBank/DDBJ databases">
        <title>Genome Sequence of an Hyperthermophilic Archaeon, Thermococcus nautili 30-1, producing viral vesicles.</title>
        <authorList>
            <person name="Oberto J."/>
            <person name="Gaudin M."/>
            <person name="Cossu M."/>
            <person name="Gorlas A."/>
            <person name="Slesarev A."/>
            <person name="Marguet E."/>
            <person name="Forterre P."/>
        </authorList>
    </citation>
    <scope>NUCLEOTIDE SEQUENCE [LARGE SCALE GENOMIC DNA]</scope>
    <source>
        <strain evidence="3 4">30-1</strain>
    </source>
</reference>
<evidence type="ECO:0000313" key="3">
    <source>
        <dbReference type="EMBL" id="AHL22830.1"/>
    </source>
</evidence>
<keyword evidence="4" id="KW-1185">Reference proteome</keyword>
<proteinExistence type="predicted"/>
<protein>
    <submittedName>
        <fullName evidence="3">Putative membrane protein</fullName>
    </submittedName>
</protein>
<dbReference type="InterPro" id="IPR037185">
    <property type="entry name" value="EmrE-like"/>
</dbReference>
<dbReference type="SUPFAM" id="SSF103481">
    <property type="entry name" value="Multidrug resistance efflux transporter EmrE"/>
    <property type="match status" value="1"/>
</dbReference>
<name>W8P5R2_9EURY</name>
<feature type="transmembrane region" description="Helical" evidence="1">
    <location>
        <begin position="91"/>
        <end position="113"/>
    </location>
</feature>
<gene>
    <name evidence="3" type="ORF">BD01_1215</name>
</gene>
<keyword evidence="1" id="KW-1133">Transmembrane helix</keyword>
<dbReference type="GeneID" id="24958324"/>
<evidence type="ECO:0000259" key="2">
    <source>
        <dbReference type="Pfam" id="PF00892"/>
    </source>
</evidence>
<evidence type="ECO:0000256" key="1">
    <source>
        <dbReference type="SAM" id="Phobius"/>
    </source>
</evidence>
<dbReference type="KEGG" id="tnu:BD01_1215"/>
<organism evidence="3 4">
    <name type="scientific">Thermococcus nautili</name>
    <dbReference type="NCBI Taxonomy" id="195522"/>
    <lineage>
        <taxon>Archaea</taxon>
        <taxon>Methanobacteriati</taxon>
        <taxon>Methanobacteriota</taxon>
        <taxon>Thermococci</taxon>
        <taxon>Thermococcales</taxon>
        <taxon>Thermococcaceae</taxon>
        <taxon>Thermococcus</taxon>
    </lineage>
</organism>
<dbReference type="STRING" id="195522.BD01_1215"/>
<dbReference type="AlphaFoldDB" id="W8P5R2"/>
<accession>W8P5R2</accession>
<dbReference type="Proteomes" id="UP000019434">
    <property type="component" value="Chromosome"/>
</dbReference>
<keyword evidence="1" id="KW-0812">Transmembrane</keyword>
<feature type="transmembrane region" description="Helical" evidence="1">
    <location>
        <begin position="64"/>
        <end position="85"/>
    </location>
</feature>
<dbReference type="eggNOG" id="arCOG03427">
    <property type="taxonomic scope" value="Archaea"/>
</dbReference>